<evidence type="ECO:0000313" key="8">
    <source>
        <dbReference type="Proteomes" id="UP000054251"/>
    </source>
</evidence>
<dbReference type="InterPro" id="IPR020843">
    <property type="entry name" value="ER"/>
</dbReference>
<comment type="cofactor">
    <cofactor evidence="1 5">
        <name>Zn(2+)</name>
        <dbReference type="ChEBI" id="CHEBI:29105"/>
    </cofactor>
</comment>
<dbReference type="SMART" id="SM00829">
    <property type="entry name" value="PKS_ER"/>
    <property type="match status" value="1"/>
</dbReference>
<sequence>MISQNKSETMKAVVFFGAHDIRVIEKPLPTIEKSTDAVIKIQSAALCGSELHTYRGAIVPPSTGHIMGHEFTGVVAEVGADIKGFKVGDEVVSIFTTQCGECWYCTHGCSSKCSQAFVFGTPGHDGGQAEYCRIPLADTTLKHKPTGIDDSILVLLADIFPTGYFGVKNLLEKIPTEYIPESVILQLGCGPVGLCAIASAKAKGIKYLYAVDTVPERLKLAEKFGAIPLNLKTDDIEGIIKKATNGRGADGILEVVGSVDALKLGFKIVRSGGIISSIGYQHGEMPFSGLDCYLKNVTLQFGRCPCYSLYDEAVETLKKVSHLFKDFVDLELPLENAPRGYELFEKHGARKIIFKP</sequence>
<dbReference type="GeneID" id="26840452"/>
<proteinExistence type="inferred from homology"/>
<dbReference type="EMBL" id="LMYN01000074">
    <property type="protein sequence ID" value="KSA00794.1"/>
    <property type="molecule type" value="Genomic_DNA"/>
</dbReference>
<dbReference type="InterPro" id="IPR013154">
    <property type="entry name" value="ADH-like_N"/>
</dbReference>
<keyword evidence="3 5" id="KW-0862">Zinc</keyword>
<evidence type="ECO:0000313" key="7">
    <source>
        <dbReference type="EMBL" id="KSA00794.1"/>
    </source>
</evidence>
<dbReference type="AlphaFoldDB" id="A0A0V1PXG4"/>
<evidence type="ECO:0000256" key="2">
    <source>
        <dbReference type="ARBA" id="ARBA00022723"/>
    </source>
</evidence>
<keyword evidence="2 5" id="KW-0479">Metal-binding</keyword>
<dbReference type="RefSeq" id="XP_015466896.1">
    <property type="nucleotide sequence ID" value="XM_015612272.1"/>
</dbReference>
<dbReference type="OrthoDB" id="3941538at2759"/>
<dbReference type="Pfam" id="PF08240">
    <property type="entry name" value="ADH_N"/>
    <property type="match status" value="1"/>
</dbReference>
<dbReference type="Proteomes" id="UP000054251">
    <property type="component" value="Unassembled WGS sequence"/>
</dbReference>
<evidence type="ECO:0000256" key="1">
    <source>
        <dbReference type="ARBA" id="ARBA00001947"/>
    </source>
</evidence>
<dbReference type="SUPFAM" id="SSF51735">
    <property type="entry name" value="NAD(P)-binding Rossmann-fold domains"/>
    <property type="match status" value="1"/>
</dbReference>
<dbReference type="InterPro" id="IPR013149">
    <property type="entry name" value="ADH-like_C"/>
</dbReference>
<dbReference type="GO" id="GO:0008270">
    <property type="term" value="F:zinc ion binding"/>
    <property type="evidence" value="ECO:0007669"/>
    <property type="project" value="InterPro"/>
</dbReference>
<evidence type="ECO:0000256" key="3">
    <source>
        <dbReference type="ARBA" id="ARBA00022833"/>
    </source>
</evidence>
<evidence type="ECO:0000259" key="6">
    <source>
        <dbReference type="SMART" id="SM00829"/>
    </source>
</evidence>
<dbReference type="CDD" id="cd08284">
    <property type="entry name" value="FDH_like_2"/>
    <property type="match status" value="1"/>
</dbReference>
<keyword evidence="4" id="KW-0560">Oxidoreductase</keyword>
<dbReference type="Gene3D" id="3.40.50.720">
    <property type="entry name" value="NAD(P)-binding Rossmann-like Domain"/>
    <property type="match status" value="1"/>
</dbReference>
<dbReference type="SUPFAM" id="SSF50129">
    <property type="entry name" value="GroES-like"/>
    <property type="match status" value="1"/>
</dbReference>
<dbReference type="PROSITE" id="PS00059">
    <property type="entry name" value="ADH_ZINC"/>
    <property type="match status" value="1"/>
</dbReference>
<dbReference type="InterPro" id="IPR036291">
    <property type="entry name" value="NAD(P)-bd_dom_sf"/>
</dbReference>
<keyword evidence="8" id="KW-1185">Reference proteome</keyword>
<dbReference type="GO" id="GO:0016491">
    <property type="term" value="F:oxidoreductase activity"/>
    <property type="evidence" value="ECO:0007669"/>
    <property type="project" value="UniProtKB-KW"/>
</dbReference>
<dbReference type="InterPro" id="IPR002328">
    <property type="entry name" value="ADH_Zn_CS"/>
</dbReference>
<gene>
    <name evidence="7" type="ORF">AC631_03443</name>
</gene>
<evidence type="ECO:0000256" key="5">
    <source>
        <dbReference type="RuleBase" id="RU361277"/>
    </source>
</evidence>
<comment type="similarity">
    <text evidence="5">Belongs to the zinc-containing alcohol dehydrogenase family.</text>
</comment>
<dbReference type="InterPro" id="IPR011032">
    <property type="entry name" value="GroES-like_sf"/>
</dbReference>
<feature type="domain" description="Enoyl reductase (ER)" evidence="6">
    <location>
        <begin position="17"/>
        <end position="354"/>
    </location>
</feature>
<accession>A0A0V1PXG4</accession>
<comment type="caution">
    <text evidence="7">The sequence shown here is derived from an EMBL/GenBank/DDBJ whole genome shotgun (WGS) entry which is preliminary data.</text>
</comment>
<protein>
    <recommendedName>
        <fullName evidence="6">Enoyl reductase (ER) domain-containing protein</fullName>
    </recommendedName>
</protein>
<dbReference type="PANTHER" id="PTHR42813:SF2">
    <property type="entry name" value="DEHYDROGENASE, ZINC-CONTAINING, PUTATIVE (AFU_ORTHOLOGUE AFUA_2G02810)-RELATED"/>
    <property type="match status" value="1"/>
</dbReference>
<reference evidence="7 8" key="1">
    <citation type="submission" date="2015-11" db="EMBL/GenBank/DDBJ databases">
        <title>The genome of Debaryomyces fabryi.</title>
        <authorList>
            <person name="Tafer H."/>
            <person name="Lopandic K."/>
        </authorList>
    </citation>
    <scope>NUCLEOTIDE SEQUENCE [LARGE SCALE GENOMIC DNA]</scope>
    <source>
        <strain evidence="7 8">CBS 789</strain>
    </source>
</reference>
<dbReference type="Gene3D" id="3.90.180.10">
    <property type="entry name" value="Medium-chain alcohol dehydrogenases, catalytic domain"/>
    <property type="match status" value="1"/>
</dbReference>
<name>A0A0V1PXG4_9ASCO</name>
<evidence type="ECO:0000256" key="4">
    <source>
        <dbReference type="ARBA" id="ARBA00023002"/>
    </source>
</evidence>
<dbReference type="Pfam" id="PF00107">
    <property type="entry name" value="ADH_zinc_N"/>
    <property type="match status" value="1"/>
</dbReference>
<organism evidence="7 8">
    <name type="scientific">Debaryomyces fabryi</name>
    <dbReference type="NCBI Taxonomy" id="58627"/>
    <lineage>
        <taxon>Eukaryota</taxon>
        <taxon>Fungi</taxon>
        <taxon>Dikarya</taxon>
        <taxon>Ascomycota</taxon>
        <taxon>Saccharomycotina</taxon>
        <taxon>Pichiomycetes</taxon>
        <taxon>Debaryomycetaceae</taxon>
        <taxon>Debaryomyces</taxon>
    </lineage>
</organism>
<dbReference type="PANTHER" id="PTHR42813">
    <property type="entry name" value="ZINC-TYPE ALCOHOL DEHYDROGENASE-LIKE"/>
    <property type="match status" value="1"/>
</dbReference>